<proteinExistence type="predicted"/>
<sequence length="211" mass="24708">MNDRVEELRARIGALQVQLEQEYEARRARIRHRIENGRVIWEDGVRRSHLALRQRIPAFLRNSSVRYTITAPVIYSLIIPFALLDLFVSAYQAICFPAYRIPKVRRADYIRIDRHQLAYLNWIQKLNCVYCGYCNGLIAYVREISARTEAFWCPIKHAMRASGTHPYHDHFSDYGDAQNFRPEWEASRARMQALNCEALKCDKCAGGDRDE</sequence>
<protein>
    <submittedName>
        <fullName evidence="2">Uncharacterized protein</fullName>
    </submittedName>
</protein>
<gene>
    <name evidence="2" type="ORF">SAMN06297129_0998</name>
</gene>
<keyword evidence="1" id="KW-0812">Transmembrane</keyword>
<dbReference type="RefSeq" id="WP_179747204.1">
    <property type="nucleotide sequence ID" value="NZ_OBEA01000002.1"/>
</dbReference>
<feature type="transmembrane region" description="Helical" evidence="1">
    <location>
        <begin position="73"/>
        <end position="96"/>
    </location>
</feature>
<dbReference type="AlphaFoldDB" id="A0A285IFQ0"/>
<evidence type="ECO:0000256" key="1">
    <source>
        <dbReference type="SAM" id="Phobius"/>
    </source>
</evidence>
<dbReference type="EMBL" id="OBEA01000002">
    <property type="protein sequence ID" value="SNY46627.1"/>
    <property type="molecule type" value="Genomic_DNA"/>
</dbReference>
<keyword evidence="1" id="KW-1133">Transmembrane helix</keyword>
<organism evidence="2 3">
    <name type="scientific">Pseudooceanicola antarcticus</name>
    <dbReference type="NCBI Taxonomy" id="1247613"/>
    <lineage>
        <taxon>Bacteria</taxon>
        <taxon>Pseudomonadati</taxon>
        <taxon>Pseudomonadota</taxon>
        <taxon>Alphaproteobacteria</taxon>
        <taxon>Rhodobacterales</taxon>
        <taxon>Paracoccaceae</taxon>
        <taxon>Pseudooceanicola</taxon>
    </lineage>
</organism>
<evidence type="ECO:0000313" key="2">
    <source>
        <dbReference type="EMBL" id="SNY46627.1"/>
    </source>
</evidence>
<dbReference type="Proteomes" id="UP000231655">
    <property type="component" value="Unassembled WGS sequence"/>
</dbReference>
<reference evidence="2 3" key="1">
    <citation type="submission" date="2017-09" db="EMBL/GenBank/DDBJ databases">
        <authorList>
            <person name="Ehlers B."/>
            <person name="Leendertz F.H."/>
        </authorList>
    </citation>
    <scope>NUCLEOTIDE SEQUENCE [LARGE SCALE GENOMIC DNA]</scope>
    <source>
        <strain evidence="2 3">CGMCC 1.12662</strain>
    </source>
</reference>
<name>A0A285IFQ0_9RHOB</name>
<keyword evidence="1" id="KW-0472">Membrane</keyword>
<evidence type="ECO:0000313" key="3">
    <source>
        <dbReference type="Proteomes" id="UP000231655"/>
    </source>
</evidence>
<accession>A0A285IFQ0</accession>